<dbReference type="PANTHER" id="PTHR12864">
    <property type="entry name" value="RAN BINDING PROTEIN 9-RELATED"/>
    <property type="match status" value="1"/>
</dbReference>
<dbReference type="InterPro" id="IPR001870">
    <property type="entry name" value="B30.2/SPRY"/>
</dbReference>
<evidence type="ECO:0000256" key="2">
    <source>
        <dbReference type="SAM" id="MobiDB-lite"/>
    </source>
</evidence>
<dbReference type="Pfam" id="PF00622">
    <property type="entry name" value="SPRY"/>
    <property type="match status" value="1"/>
</dbReference>
<dbReference type="InterPro" id="IPR050618">
    <property type="entry name" value="Ubq-SigPath_Reg"/>
</dbReference>
<dbReference type="InterPro" id="IPR013320">
    <property type="entry name" value="ConA-like_dom_sf"/>
</dbReference>
<protein>
    <submittedName>
        <fullName evidence="5">B30.2/SPRY domain-containing protein</fullName>
    </submittedName>
</protein>
<dbReference type="InterPro" id="IPR043136">
    <property type="entry name" value="B30.2/SPRY_sf"/>
</dbReference>
<dbReference type="CDD" id="cd12885">
    <property type="entry name" value="SPRY_RanBP_like"/>
    <property type="match status" value="1"/>
</dbReference>
<feature type="coiled-coil region" evidence="1">
    <location>
        <begin position="167"/>
        <end position="198"/>
    </location>
</feature>
<feature type="coiled-coil region" evidence="1">
    <location>
        <begin position="98"/>
        <end position="132"/>
    </location>
</feature>
<feature type="domain" description="B30.2/SPRY" evidence="3">
    <location>
        <begin position="490"/>
        <end position="686"/>
    </location>
</feature>
<dbReference type="InterPro" id="IPR003877">
    <property type="entry name" value="SPRY_dom"/>
</dbReference>
<dbReference type="PROSITE" id="PS50188">
    <property type="entry name" value="B302_SPRY"/>
    <property type="match status" value="1"/>
</dbReference>
<evidence type="ECO:0000256" key="1">
    <source>
        <dbReference type="SAM" id="Coils"/>
    </source>
</evidence>
<evidence type="ECO:0000259" key="3">
    <source>
        <dbReference type="PROSITE" id="PS50188"/>
    </source>
</evidence>
<sequence length="689" mass="80533">MSSTDSTNDGGRTADQQEYLPPNFANLHPSEELRLLRAQIAQLERQQTMNSSTSSSAGFDLVAQNKNEFGNADDTLGNRNKIEEEKNDGGKEARIAEFARCREKITKIELELNEVNEELKNAKELLGKNHKQMEGWKSRVDQMALLERLKGLEQNQIANSEQIDQGMNQLKRELSAKIEQYQKQKMEEDLVAQNAKRRRIVRDVGVNEEHEELVGRRPEQMEEWKRIAKLELENKELRTELEHKKLLIAHNALQTKMEQYQRQHQQTIDELTEKQKVSIDQFSLLQGDQNALLDRLNALEQKQTANSKQQKALSATIDQGINQLNGELIAKMVEYKKEQQQKMEEYKKEQQQKMEEYKKEQQQKMEEYKKEQQQNMEEYKKEQQQKMEEYKKEQQQKMEEYKKEQQQKMEEYKKEQQQNMEEYKKEQQQKMEEYKKEQQQKMEEYKKDQQQKMEEYKKEQQQKMEEYKKDQQQKMEEYKKEQQQKMEDYQKLNIDALIEAESGNGLTPQNRWDPAECGEDLTLIEPDRLIVQNNGKDGEDCSVLAERPIPKGRFGIFYYEVTILVEDDVILIGLGAKQMPLNEPVGHQKGTYAYASCGIYCGHAVEGCSHLANGHPVIKGKPKFGGGDVIGCGVNLATRQIIYTKNGRRLKTIGLFVADSDAELFPWVSLSNSGDKIEANFGPNFEFKF</sequence>
<dbReference type="WBParaSite" id="Gr19_v10_g14438.t1">
    <property type="protein sequence ID" value="Gr19_v10_g14438.t1"/>
    <property type="gene ID" value="Gr19_v10_g14438"/>
</dbReference>
<feature type="region of interest" description="Disordered" evidence="2">
    <location>
        <begin position="69"/>
        <end position="90"/>
    </location>
</feature>
<feature type="coiled-coil region" evidence="1">
    <location>
        <begin position="227"/>
        <end position="277"/>
    </location>
</feature>
<keyword evidence="1" id="KW-0175">Coiled coil</keyword>
<feature type="compositionally biased region" description="Polar residues" evidence="2">
    <location>
        <begin position="1"/>
        <end position="16"/>
    </location>
</feature>
<dbReference type="Proteomes" id="UP000887572">
    <property type="component" value="Unplaced"/>
</dbReference>
<dbReference type="AlphaFoldDB" id="A0A914H6F3"/>
<feature type="region of interest" description="Disordered" evidence="2">
    <location>
        <begin position="1"/>
        <end position="25"/>
    </location>
</feature>
<keyword evidence="4" id="KW-1185">Reference proteome</keyword>
<organism evidence="4 5">
    <name type="scientific">Globodera rostochiensis</name>
    <name type="common">Golden nematode worm</name>
    <name type="synonym">Heterodera rostochiensis</name>
    <dbReference type="NCBI Taxonomy" id="31243"/>
    <lineage>
        <taxon>Eukaryota</taxon>
        <taxon>Metazoa</taxon>
        <taxon>Ecdysozoa</taxon>
        <taxon>Nematoda</taxon>
        <taxon>Chromadorea</taxon>
        <taxon>Rhabditida</taxon>
        <taxon>Tylenchina</taxon>
        <taxon>Tylenchomorpha</taxon>
        <taxon>Tylenchoidea</taxon>
        <taxon>Heteroderidae</taxon>
        <taxon>Heteroderinae</taxon>
        <taxon>Globodera</taxon>
    </lineage>
</organism>
<evidence type="ECO:0000313" key="4">
    <source>
        <dbReference type="Proteomes" id="UP000887572"/>
    </source>
</evidence>
<accession>A0A914H6F3</accession>
<name>A0A914H6F3_GLORO</name>
<reference evidence="5" key="1">
    <citation type="submission" date="2022-11" db="UniProtKB">
        <authorList>
            <consortium name="WormBaseParasite"/>
        </authorList>
    </citation>
    <scope>IDENTIFICATION</scope>
</reference>
<dbReference type="SMART" id="SM00449">
    <property type="entry name" value="SPRY"/>
    <property type="match status" value="1"/>
</dbReference>
<dbReference type="Gene3D" id="2.60.120.920">
    <property type="match status" value="1"/>
</dbReference>
<dbReference type="SUPFAM" id="SSF49899">
    <property type="entry name" value="Concanavalin A-like lectins/glucanases"/>
    <property type="match status" value="1"/>
</dbReference>
<feature type="region of interest" description="Disordered" evidence="2">
    <location>
        <begin position="357"/>
        <end position="463"/>
    </location>
</feature>
<dbReference type="InterPro" id="IPR044736">
    <property type="entry name" value="Gid1/RanBPM/SPLA_SPRY"/>
</dbReference>
<proteinExistence type="predicted"/>
<feature type="compositionally biased region" description="Basic and acidic residues" evidence="2">
    <location>
        <begin position="80"/>
        <end position="90"/>
    </location>
</feature>
<evidence type="ECO:0000313" key="5">
    <source>
        <dbReference type="WBParaSite" id="Gr19_v10_g14438.t1"/>
    </source>
</evidence>